<gene>
    <name evidence="1" type="ORF">AFUS01_LOCUS933</name>
</gene>
<feature type="non-terminal residue" evidence="1">
    <location>
        <position position="131"/>
    </location>
</feature>
<protein>
    <submittedName>
        <fullName evidence="1">Uncharacterized protein</fullName>
    </submittedName>
</protein>
<dbReference type="Proteomes" id="UP000708208">
    <property type="component" value="Unassembled WGS sequence"/>
</dbReference>
<reference evidence="1" key="1">
    <citation type="submission" date="2021-06" db="EMBL/GenBank/DDBJ databases">
        <authorList>
            <person name="Hodson N. C."/>
            <person name="Mongue J. A."/>
            <person name="Jaron S. K."/>
        </authorList>
    </citation>
    <scope>NUCLEOTIDE SEQUENCE</scope>
</reference>
<feature type="non-terminal residue" evidence="1">
    <location>
        <position position="1"/>
    </location>
</feature>
<evidence type="ECO:0000313" key="2">
    <source>
        <dbReference type="Proteomes" id="UP000708208"/>
    </source>
</evidence>
<dbReference type="OrthoDB" id="5989194at2759"/>
<comment type="caution">
    <text evidence="1">The sequence shown here is derived from an EMBL/GenBank/DDBJ whole genome shotgun (WGS) entry which is preliminary data.</text>
</comment>
<name>A0A8J2J5P0_9HEXA</name>
<sequence length="131" mass="14928">LLNDRLKDCRQKLEQNHFALLEELTDQAEVDDQVNNQMEVEETLWSLQEVLIKAYEGVTARVSSQQARQTAVPVNTPIPTSTAPPLTSTAQKIKLPQLQVPKFAGNIEDWMLFRNRFIQAIHRRTDISGSD</sequence>
<dbReference type="EMBL" id="CAJVCH010004991">
    <property type="protein sequence ID" value="CAG7655737.1"/>
    <property type="molecule type" value="Genomic_DNA"/>
</dbReference>
<evidence type="ECO:0000313" key="1">
    <source>
        <dbReference type="EMBL" id="CAG7655737.1"/>
    </source>
</evidence>
<organism evidence="1 2">
    <name type="scientific">Allacma fusca</name>
    <dbReference type="NCBI Taxonomy" id="39272"/>
    <lineage>
        <taxon>Eukaryota</taxon>
        <taxon>Metazoa</taxon>
        <taxon>Ecdysozoa</taxon>
        <taxon>Arthropoda</taxon>
        <taxon>Hexapoda</taxon>
        <taxon>Collembola</taxon>
        <taxon>Symphypleona</taxon>
        <taxon>Sminthuridae</taxon>
        <taxon>Allacma</taxon>
    </lineage>
</organism>
<accession>A0A8J2J5P0</accession>
<proteinExistence type="predicted"/>
<dbReference type="AlphaFoldDB" id="A0A8J2J5P0"/>
<keyword evidence="2" id="KW-1185">Reference proteome</keyword>